<dbReference type="PANTHER" id="PTHR31365:SF15">
    <property type="entry name" value="EXPRESSED PROTEIN"/>
    <property type="match status" value="1"/>
</dbReference>
<dbReference type="EMBL" id="CAUOFW020009324">
    <property type="protein sequence ID" value="CAK9185467.1"/>
    <property type="molecule type" value="Genomic_DNA"/>
</dbReference>
<reference evidence="2 3" key="1">
    <citation type="submission" date="2024-02" db="EMBL/GenBank/DDBJ databases">
        <authorList>
            <person name="Vignale AGUSTIN F."/>
            <person name="Sosa J E."/>
            <person name="Modenutti C."/>
        </authorList>
    </citation>
    <scope>NUCLEOTIDE SEQUENCE [LARGE SCALE GENOMIC DNA]</scope>
</reference>
<organism evidence="2 3">
    <name type="scientific">Ilex paraguariensis</name>
    <name type="common">yerba mate</name>
    <dbReference type="NCBI Taxonomy" id="185542"/>
    <lineage>
        <taxon>Eukaryota</taxon>
        <taxon>Viridiplantae</taxon>
        <taxon>Streptophyta</taxon>
        <taxon>Embryophyta</taxon>
        <taxon>Tracheophyta</taxon>
        <taxon>Spermatophyta</taxon>
        <taxon>Magnoliopsida</taxon>
        <taxon>eudicotyledons</taxon>
        <taxon>Gunneridae</taxon>
        <taxon>Pentapetalae</taxon>
        <taxon>asterids</taxon>
        <taxon>campanulids</taxon>
        <taxon>Aquifoliales</taxon>
        <taxon>Aquifoliaceae</taxon>
        <taxon>Ilex</taxon>
    </lineage>
</organism>
<feature type="region of interest" description="Disordered" evidence="1">
    <location>
        <begin position="294"/>
        <end position="316"/>
    </location>
</feature>
<sequence length="316" mass="34368">MVGGGNRRDEVIKNTNVFAALESLRKKKKSDKEKGSSKSSKGSSKAEPAPQVFWAPTPLAVKSWADVDEDDDDDYYATTAPPQSVWGLSQSEQAQEKPAPVEESESEEDLLDEGDDDVEEEHDDEPEAPEQPEPVVKKPVEVSNAPKETERQLSKKERKKKELAELDAILANFGVSQKDTSAEDESSGAAKEKKGGQPIGDAERKEDAPAESKSAKKKKKKDKSSKEAKEPQDPANGTDVTNGPEETAGTERGEEDASAVDVKERLKKMASGKKKKTNKELDAAARAAAVEAATRNARLAAAKKKEKSHYNQQPTR</sequence>
<evidence type="ECO:0000256" key="1">
    <source>
        <dbReference type="SAM" id="MobiDB-lite"/>
    </source>
</evidence>
<feature type="region of interest" description="Disordered" evidence="1">
    <location>
        <begin position="23"/>
        <end position="262"/>
    </location>
</feature>
<evidence type="ECO:0000313" key="3">
    <source>
        <dbReference type="Proteomes" id="UP001642360"/>
    </source>
</evidence>
<gene>
    <name evidence="2" type="ORF">ILEXP_LOCUS55871</name>
</gene>
<comment type="caution">
    <text evidence="2">The sequence shown here is derived from an EMBL/GenBank/DDBJ whole genome shotgun (WGS) entry which is preliminary data.</text>
</comment>
<feature type="compositionally biased region" description="Polar residues" evidence="1">
    <location>
        <begin position="80"/>
        <end position="93"/>
    </location>
</feature>
<keyword evidence="3" id="KW-1185">Reference proteome</keyword>
<dbReference type="AlphaFoldDB" id="A0ABC8UXR1"/>
<dbReference type="PANTHER" id="PTHR31365">
    <property type="entry name" value="EXPRESSED PROTEIN"/>
    <property type="match status" value="1"/>
</dbReference>
<feature type="compositionally biased region" description="Basic and acidic residues" evidence="1">
    <location>
        <begin position="190"/>
        <end position="214"/>
    </location>
</feature>
<accession>A0ABC8UXR1</accession>
<feature type="compositionally biased region" description="Basic and acidic residues" evidence="1">
    <location>
        <begin position="147"/>
        <end position="164"/>
    </location>
</feature>
<feature type="compositionally biased region" description="Acidic residues" evidence="1">
    <location>
        <begin position="66"/>
        <end position="75"/>
    </location>
</feature>
<dbReference type="Proteomes" id="UP001642360">
    <property type="component" value="Unassembled WGS sequence"/>
</dbReference>
<feature type="compositionally biased region" description="Acidic residues" evidence="1">
    <location>
        <begin position="102"/>
        <end position="130"/>
    </location>
</feature>
<evidence type="ECO:0000313" key="2">
    <source>
        <dbReference type="EMBL" id="CAK9185467.1"/>
    </source>
</evidence>
<protein>
    <submittedName>
        <fullName evidence="2">Uncharacterized protein</fullName>
    </submittedName>
</protein>
<proteinExistence type="predicted"/>
<name>A0ABC8UXR1_9AQUA</name>